<feature type="compositionally biased region" description="Basic and acidic residues" evidence="2">
    <location>
        <begin position="8"/>
        <end position="23"/>
    </location>
</feature>
<dbReference type="Pfam" id="PF04082">
    <property type="entry name" value="Fungal_trans"/>
    <property type="match status" value="1"/>
</dbReference>
<name>A0A9W9C1H8_9PLEO</name>
<dbReference type="PANTHER" id="PTHR46910">
    <property type="entry name" value="TRANSCRIPTION FACTOR PDR1"/>
    <property type="match status" value="1"/>
</dbReference>
<dbReference type="GO" id="GO:0003677">
    <property type="term" value="F:DNA binding"/>
    <property type="evidence" value="ECO:0007669"/>
    <property type="project" value="InterPro"/>
</dbReference>
<dbReference type="EMBL" id="JAPEUV010000040">
    <property type="protein sequence ID" value="KAJ4337261.1"/>
    <property type="molecule type" value="Genomic_DNA"/>
</dbReference>
<evidence type="ECO:0000256" key="1">
    <source>
        <dbReference type="ARBA" id="ARBA00023242"/>
    </source>
</evidence>
<dbReference type="GO" id="GO:0003700">
    <property type="term" value="F:DNA-binding transcription factor activity"/>
    <property type="evidence" value="ECO:0007669"/>
    <property type="project" value="InterPro"/>
</dbReference>
<organism evidence="4 5">
    <name type="scientific">Didymella glomerata</name>
    <dbReference type="NCBI Taxonomy" id="749621"/>
    <lineage>
        <taxon>Eukaryota</taxon>
        <taxon>Fungi</taxon>
        <taxon>Dikarya</taxon>
        <taxon>Ascomycota</taxon>
        <taxon>Pezizomycotina</taxon>
        <taxon>Dothideomycetes</taxon>
        <taxon>Pleosporomycetidae</taxon>
        <taxon>Pleosporales</taxon>
        <taxon>Pleosporineae</taxon>
        <taxon>Didymellaceae</taxon>
        <taxon>Didymella</taxon>
    </lineage>
</organism>
<dbReference type="CDD" id="cd12148">
    <property type="entry name" value="fungal_TF_MHR"/>
    <property type="match status" value="1"/>
</dbReference>
<feature type="domain" description="Xylanolytic transcriptional activator regulatory" evidence="3">
    <location>
        <begin position="276"/>
        <end position="351"/>
    </location>
</feature>
<dbReference type="InterPro" id="IPR007219">
    <property type="entry name" value="XnlR_reg_dom"/>
</dbReference>
<gene>
    <name evidence="4" type="ORF">N0V87_004761</name>
</gene>
<accession>A0A9W9C1H8</accession>
<feature type="compositionally biased region" description="Polar residues" evidence="2">
    <location>
        <begin position="120"/>
        <end position="130"/>
    </location>
</feature>
<feature type="region of interest" description="Disordered" evidence="2">
    <location>
        <begin position="66"/>
        <end position="92"/>
    </location>
</feature>
<comment type="caution">
    <text evidence="4">The sequence shown here is derived from an EMBL/GenBank/DDBJ whole genome shotgun (WGS) entry which is preliminary data.</text>
</comment>
<feature type="compositionally biased region" description="Polar residues" evidence="2">
    <location>
        <begin position="66"/>
        <end position="83"/>
    </location>
</feature>
<evidence type="ECO:0000313" key="5">
    <source>
        <dbReference type="Proteomes" id="UP001140562"/>
    </source>
</evidence>
<evidence type="ECO:0000313" key="4">
    <source>
        <dbReference type="EMBL" id="KAJ4337261.1"/>
    </source>
</evidence>
<dbReference type="GO" id="GO:0006351">
    <property type="term" value="P:DNA-templated transcription"/>
    <property type="evidence" value="ECO:0007669"/>
    <property type="project" value="InterPro"/>
</dbReference>
<dbReference type="InterPro" id="IPR050987">
    <property type="entry name" value="AtrR-like"/>
</dbReference>
<sequence length="667" mass="74245">MPTATQTAKEKDKNKDKSHMDDRSYKQLKEDVSFLRQQLTTLVGTVAAMAERRDCQTTIAAECTPASQPTASPGYTSITSQRTGPPRQPQFAGPTRAAFSLNIVESSLNRMGIPPDVDSAGNTSSVSSREPTPEPTTALAQTLLQSGVEGLQGISDDDINRLLGIYQEEVACVHPIIETKDLIANAPAIMNLVRNPHQPPGLLKVGKKDIHILRLAIATAISHEIHGKNILSDRLLFEVEQDVGRISSETEVELKDIQIMGMLSLYFCHTEEELFAWRAIGRACRQALEMGLHRKQSLHDNFRDPEERKLAVQVFWVVYELDRRWSFGTSLSFALNDRDIDTQLPDPGKAYPYLKGMLAYARLCSRVWEALPPYGSPLQTIPKETEDYLDFITSNWLQSIPQELQFRHPRLDLATKSQPRLLHRLQTLLYLRGNHMRTLIHRHHVLTPDNIKADLQSARLVVEIATDSIQVLVYLNDTSDIYVRQQSIYHYYLLSALAVLLLAVCHAPSVFAEACRESFVSAVELVKGFSRHGTASRRLWKSIKGLLPVVKSLGMHGDTAVEGESTGVKDVIETSTTNGMQQPLQLDPNATELPNIWNGADFDFGTDLGSMPDVFNIGDELIDLYDAFGTAAATQPVQPYPSADNSGEQGLSTWDIGEISRHFQGLL</sequence>
<dbReference type="Proteomes" id="UP001140562">
    <property type="component" value="Unassembled WGS sequence"/>
</dbReference>
<dbReference type="OrthoDB" id="39175at2759"/>
<evidence type="ECO:0000256" key="2">
    <source>
        <dbReference type="SAM" id="MobiDB-lite"/>
    </source>
</evidence>
<evidence type="ECO:0000259" key="3">
    <source>
        <dbReference type="SMART" id="SM00906"/>
    </source>
</evidence>
<protein>
    <recommendedName>
        <fullName evidence="3">Xylanolytic transcriptional activator regulatory domain-containing protein</fullName>
    </recommendedName>
</protein>
<dbReference type="PANTHER" id="PTHR46910:SF13">
    <property type="entry name" value="SPECIFIC TRANSCRIPTION FACTOR, PUTATIVE (AFU_ORTHOLOGUE AFUA_4G06190)-RELATED"/>
    <property type="match status" value="1"/>
</dbReference>
<dbReference type="SMART" id="SM00906">
    <property type="entry name" value="Fungal_trans"/>
    <property type="match status" value="1"/>
</dbReference>
<dbReference type="AlphaFoldDB" id="A0A9W9C1H8"/>
<keyword evidence="5" id="KW-1185">Reference proteome</keyword>
<dbReference type="GO" id="GO:0008270">
    <property type="term" value="F:zinc ion binding"/>
    <property type="evidence" value="ECO:0007669"/>
    <property type="project" value="InterPro"/>
</dbReference>
<keyword evidence="1" id="KW-0539">Nucleus</keyword>
<reference evidence="4" key="1">
    <citation type="submission" date="2022-10" db="EMBL/GenBank/DDBJ databases">
        <title>Tapping the CABI collections for fungal endophytes: first genome assemblies for Collariella, Neodidymelliopsis, Ascochyta clinopodiicola, Didymella pomorum, Didymosphaeria variabile, Neocosmospora piperis and Neocucurbitaria cava.</title>
        <authorList>
            <person name="Hill R."/>
        </authorList>
    </citation>
    <scope>NUCLEOTIDE SEQUENCE</scope>
    <source>
        <strain evidence="4">IMI 360193</strain>
    </source>
</reference>
<feature type="region of interest" description="Disordered" evidence="2">
    <location>
        <begin position="112"/>
        <end position="136"/>
    </location>
</feature>
<feature type="region of interest" description="Disordered" evidence="2">
    <location>
        <begin position="1"/>
        <end position="23"/>
    </location>
</feature>
<proteinExistence type="predicted"/>